<comment type="caution">
    <text evidence="1">The sequence shown here is derived from an EMBL/GenBank/DDBJ whole genome shotgun (WGS) entry which is preliminary data.</text>
</comment>
<proteinExistence type="predicted"/>
<dbReference type="EMBL" id="CAJNYV010002944">
    <property type="protein sequence ID" value="CAF3515628.1"/>
    <property type="molecule type" value="Genomic_DNA"/>
</dbReference>
<evidence type="ECO:0000313" key="2">
    <source>
        <dbReference type="Proteomes" id="UP000663865"/>
    </source>
</evidence>
<sequence>MSQRTPKRCLHVDIKRRWRSRKQENKINTFLDSAYHFDSTNTDEEEKNKTTPLYIGCPISVYEAYMRLIRLEHSLNLEKKEYKGF</sequence>
<evidence type="ECO:0000313" key="1">
    <source>
        <dbReference type="EMBL" id="CAF3515628.1"/>
    </source>
</evidence>
<organism evidence="1 2">
    <name type="scientific">Rotaria socialis</name>
    <dbReference type="NCBI Taxonomy" id="392032"/>
    <lineage>
        <taxon>Eukaryota</taxon>
        <taxon>Metazoa</taxon>
        <taxon>Spiralia</taxon>
        <taxon>Gnathifera</taxon>
        <taxon>Rotifera</taxon>
        <taxon>Eurotatoria</taxon>
        <taxon>Bdelloidea</taxon>
        <taxon>Philodinida</taxon>
        <taxon>Philodinidae</taxon>
        <taxon>Rotaria</taxon>
    </lineage>
</organism>
<dbReference type="AlphaFoldDB" id="A0A818HW42"/>
<gene>
    <name evidence="1" type="ORF">KIK155_LOCUS16625</name>
</gene>
<dbReference type="Proteomes" id="UP000663865">
    <property type="component" value="Unassembled WGS sequence"/>
</dbReference>
<accession>A0A818HW42</accession>
<name>A0A818HW42_9BILA</name>
<protein>
    <submittedName>
        <fullName evidence="1">Uncharacterized protein</fullName>
    </submittedName>
</protein>
<reference evidence="1" key="1">
    <citation type="submission" date="2021-02" db="EMBL/GenBank/DDBJ databases">
        <authorList>
            <person name="Nowell W R."/>
        </authorList>
    </citation>
    <scope>NUCLEOTIDE SEQUENCE</scope>
</reference>